<dbReference type="Pfam" id="PF08808">
    <property type="entry name" value="RES"/>
    <property type="match status" value="1"/>
</dbReference>
<dbReference type="EMBL" id="BMCM01000003">
    <property type="protein sequence ID" value="GGD76804.1"/>
    <property type="molecule type" value="Genomic_DNA"/>
</dbReference>
<comment type="caution">
    <text evidence="2">The sequence shown here is derived from an EMBL/GenBank/DDBJ whole genome shotgun (WGS) entry which is preliminary data.</text>
</comment>
<gene>
    <name evidence="2" type="ORF">GCM10007269_19650</name>
</gene>
<dbReference type="RefSeq" id="WP_188436412.1">
    <property type="nucleotide sequence ID" value="NZ_BMCM01000003.1"/>
</dbReference>
<dbReference type="Proteomes" id="UP000629365">
    <property type="component" value="Unassembled WGS sequence"/>
</dbReference>
<feature type="domain" description="RES" evidence="1">
    <location>
        <begin position="14"/>
        <end position="199"/>
    </location>
</feature>
<keyword evidence="3" id="KW-1185">Reference proteome</keyword>
<dbReference type="InterPro" id="IPR014914">
    <property type="entry name" value="RES_dom"/>
</dbReference>
<organism evidence="2 3">
    <name type="scientific">Microbacterium murale</name>
    <dbReference type="NCBI Taxonomy" id="1081040"/>
    <lineage>
        <taxon>Bacteria</taxon>
        <taxon>Bacillati</taxon>
        <taxon>Actinomycetota</taxon>
        <taxon>Actinomycetes</taxon>
        <taxon>Micrococcales</taxon>
        <taxon>Microbacteriaceae</taxon>
        <taxon>Microbacterium</taxon>
    </lineage>
</organism>
<evidence type="ECO:0000313" key="2">
    <source>
        <dbReference type="EMBL" id="GGD76804.1"/>
    </source>
</evidence>
<sequence length="223" mass="24237">MPAEPRLVDAPDALWRVERATTALRFSRISPLDAENDRVGNRFDVPGGGVLYAATDPQGAYAETIAQFRLSALAPELASEGLEPGRVPPGAVSREWRASRRLRKLQLADPRPFIDIDAVVTHTFLTQQAGDVLRTLGLANLDIGLVRGSSRTLTRALAGWAYTRVDDDGLGLYSGIRYSSRIGSQECWAVFDGTGVRLVDEVDIEPDDEALNAVAAEMGINIY</sequence>
<evidence type="ECO:0000259" key="1">
    <source>
        <dbReference type="Pfam" id="PF08808"/>
    </source>
</evidence>
<proteinExistence type="predicted"/>
<accession>A0ABQ1RP82</accession>
<reference evidence="3" key="1">
    <citation type="journal article" date="2019" name="Int. J. Syst. Evol. Microbiol.">
        <title>The Global Catalogue of Microorganisms (GCM) 10K type strain sequencing project: providing services to taxonomists for standard genome sequencing and annotation.</title>
        <authorList>
            <consortium name="The Broad Institute Genomics Platform"/>
            <consortium name="The Broad Institute Genome Sequencing Center for Infectious Disease"/>
            <person name="Wu L."/>
            <person name="Ma J."/>
        </authorList>
    </citation>
    <scope>NUCLEOTIDE SEQUENCE [LARGE SCALE GENOMIC DNA]</scope>
    <source>
        <strain evidence="3">CCM 7640</strain>
    </source>
</reference>
<evidence type="ECO:0000313" key="3">
    <source>
        <dbReference type="Proteomes" id="UP000629365"/>
    </source>
</evidence>
<protein>
    <recommendedName>
        <fullName evidence="1">RES domain-containing protein</fullName>
    </recommendedName>
</protein>
<name>A0ABQ1RP82_9MICO</name>